<protein>
    <submittedName>
        <fullName evidence="2">Uncharacterized protein</fullName>
    </submittedName>
</protein>
<comment type="caution">
    <text evidence="2">The sequence shown here is derived from an EMBL/GenBank/DDBJ whole genome shotgun (WGS) entry which is preliminary data.</text>
</comment>
<organism evidence="2 3">
    <name type="scientific">Portunus trituberculatus</name>
    <name type="common">Swimming crab</name>
    <name type="synonym">Neptunus trituberculatus</name>
    <dbReference type="NCBI Taxonomy" id="210409"/>
    <lineage>
        <taxon>Eukaryota</taxon>
        <taxon>Metazoa</taxon>
        <taxon>Ecdysozoa</taxon>
        <taxon>Arthropoda</taxon>
        <taxon>Crustacea</taxon>
        <taxon>Multicrustacea</taxon>
        <taxon>Malacostraca</taxon>
        <taxon>Eumalacostraca</taxon>
        <taxon>Eucarida</taxon>
        <taxon>Decapoda</taxon>
        <taxon>Pleocyemata</taxon>
        <taxon>Brachyura</taxon>
        <taxon>Eubrachyura</taxon>
        <taxon>Portunoidea</taxon>
        <taxon>Portunidae</taxon>
        <taxon>Portuninae</taxon>
        <taxon>Portunus</taxon>
    </lineage>
</organism>
<proteinExistence type="predicted"/>
<keyword evidence="3" id="KW-1185">Reference proteome</keyword>
<evidence type="ECO:0000313" key="2">
    <source>
        <dbReference type="EMBL" id="MPC92861.1"/>
    </source>
</evidence>
<reference evidence="2 3" key="1">
    <citation type="submission" date="2019-05" db="EMBL/GenBank/DDBJ databases">
        <title>Another draft genome of Portunus trituberculatus and its Hox gene families provides insights of decapod evolution.</title>
        <authorList>
            <person name="Jeong J.-H."/>
            <person name="Song I."/>
            <person name="Kim S."/>
            <person name="Choi T."/>
            <person name="Kim D."/>
            <person name="Ryu S."/>
            <person name="Kim W."/>
        </authorList>
    </citation>
    <scope>NUCLEOTIDE SEQUENCE [LARGE SCALE GENOMIC DNA]</scope>
    <source>
        <tissue evidence="2">Muscle</tissue>
    </source>
</reference>
<dbReference type="EMBL" id="VSRR010092770">
    <property type="protein sequence ID" value="MPC92861.1"/>
    <property type="molecule type" value="Genomic_DNA"/>
</dbReference>
<sequence>MLGVSLVVALVELESCVVLFRRMISVFARRWCRGDAGRSSGVIRAAYATPDDFLSSMEYTTARRCASGGGRAARRGGCMVGCCASAAANSRKKCHKKDNGGRSGEWLGRGRGRGRGCGRRWVLGFDEAVVLKR</sequence>
<accession>A0A5B7J4X1</accession>
<dbReference type="Proteomes" id="UP000324222">
    <property type="component" value="Unassembled WGS sequence"/>
</dbReference>
<evidence type="ECO:0000256" key="1">
    <source>
        <dbReference type="SAM" id="MobiDB-lite"/>
    </source>
</evidence>
<feature type="region of interest" description="Disordered" evidence="1">
    <location>
        <begin position="93"/>
        <end position="115"/>
    </location>
</feature>
<name>A0A5B7J4X1_PORTR</name>
<evidence type="ECO:0000313" key="3">
    <source>
        <dbReference type="Proteomes" id="UP000324222"/>
    </source>
</evidence>
<dbReference type="AlphaFoldDB" id="A0A5B7J4X1"/>
<gene>
    <name evidence="2" type="ORF">E2C01_087973</name>
</gene>